<dbReference type="InterPro" id="IPR051348">
    <property type="entry name" value="U-box_ubiquitin_ligases"/>
</dbReference>
<evidence type="ECO:0000256" key="4">
    <source>
        <dbReference type="ARBA" id="ARBA00022679"/>
    </source>
</evidence>
<proteinExistence type="predicted"/>
<dbReference type="Gene3D" id="1.10.510.10">
    <property type="entry name" value="Transferase(Phosphotransferase) domain 1"/>
    <property type="match status" value="1"/>
</dbReference>
<dbReference type="SMART" id="SM00504">
    <property type="entry name" value="Ubox"/>
    <property type="match status" value="1"/>
</dbReference>
<keyword evidence="8 9" id="KW-0067">ATP-binding</keyword>
<organism evidence="14 15">
    <name type="scientific">Nelumbo nucifera</name>
    <name type="common">Sacred lotus</name>
    <dbReference type="NCBI Taxonomy" id="4432"/>
    <lineage>
        <taxon>Eukaryota</taxon>
        <taxon>Viridiplantae</taxon>
        <taxon>Streptophyta</taxon>
        <taxon>Embryophyta</taxon>
        <taxon>Tracheophyta</taxon>
        <taxon>Spermatophyta</taxon>
        <taxon>Magnoliopsida</taxon>
        <taxon>Proteales</taxon>
        <taxon>Nelumbonaceae</taxon>
        <taxon>Nelumbo</taxon>
    </lineage>
</organism>
<dbReference type="CDD" id="cd16655">
    <property type="entry name" value="RING-Ubox_WDSUB1-like"/>
    <property type="match status" value="1"/>
</dbReference>
<gene>
    <name evidence="15" type="primary">LOC104586404</name>
</gene>
<dbReference type="UniPathway" id="UPA00143"/>
<dbReference type="OMA" id="HSKRMTE"/>
<dbReference type="InterPro" id="IPR000719">
    <property type="entry name" value="Prot_kinase_dom"/>
</dbReference>
<dbReference type="AlphaFoldDB" id="A0A1U7YPK6"/>
<dbReference type="GO" id="GO:0005524">
    <property type="term" value="F:ATP binding"/>
    <property type="evidence" value="ECO:0007669"/>
    <property type="project" value="UniProtKB-UniRule"/>
</dbReference>
<dbReference type="FunCoup" id="A0A1U7YPK6">
    <property type="interactions" value="1320"/>
</dbReference>
<dbReference type="InParanoid" id="A0A1U7YPK6"/>
<dbReference type="GO" id="GO:0004672">
    <property type="term" value="F:protein kinase activity"/>
    <property type="evidence" value="ECO:0007669"/>
    <property type="project" value="InterPro"/>
</dbReference>
<dbReference type="GO" id="GO:0061630">
    <property type="term" value="F:ubiquitin protein ligase activity"/>
    <property type="evidence" value="ECO:0007669"/>
    <property type="project" value="UniProtKB-EC"/>
</dbReference>
<name>A0A1U7YPK6_NELNU</name>
<evidence type="ECO:0000259" key="13">
    <source>
        <dbReference type="PROSITE" id="PS51698"/>
    </source>
</evidence>
<keyword evidence="5 9" id="KW-0547">Nucleotide-binding</keyword>
<comment type="pathway">
    <text evidence="2">Protein modification; protein ubiquitination.</text>
</comment>
<protein>
    <recommendedName>
        <fullName evidence="3">RING-type E3 ubiquitin transferase</fullName>
        <ecNumber evidence="3">2.3.2.27</ecNumber>
    </recommendedName>
</protein>
<dbReference type="SMART" id="SM00220">
    <property type="entry name" value="S_TKc"/>
    <property type="match status" value="1"/>
</dbReference>
<dbReference type="Gene3D" id="3.30.200.20">
    <property type="entry name" value="Phosphorylase Kinase, domain 1"/>
    <property type="match status" value="1"/>
</dbReference>
<feature type="compositionally biased region" description="Polar residues" evidence="11">
    <location>
        <begin position="317"/>
        <end position="335"/>
    </location>
</feature>
<feature type="domain" description="Protein kinase" evidence="12">
    <location>
        <begin position="519"/>
        <end position="790"/>
    </location>
</feature>
<evidence type="ECO:0000256" key="1">
    <source>
        <dbReference type="ARBA" id="ARBA00000900"/>
    </source>
</evidence>
<dbReference type="SUPFAM" id="SSF52402">
    <property type="entry name" value="Adenine nucleotide alpha hydrolases-like"/>
    <property type="match status" value="1"/>
</dbReference>
<dbReference type="SUPFAM" id="SSF57850">
    <property type="entry name" value="RING/U-box"/>
    <property type="match status" value="1"/>
</dbReference>
<dbReference type="GO" id="GO:0016567">
    <property type="term" value="P:protein ubiquitination"/>
    <property type="evidence" value="ECO:0007669"/>
    <property type="project" value="UniProtKB-UniPathway"/>
</dbReference>
<dbReference type="PROSITE" id="PS50011">
    <property type="entry name" value="PROTEIN_KINASE_DOM"/>
    <property type="match status" value="1"/>
</dbReference>
<keyword evidence="10" id="KW-0175">Coiled coil</keyword>
<dbReference type="CDD" id="cd01989">
    <property type="entry name" value="USP_STK_Ubox_N"/>
    <property type="match status" value="1"/>
</dbReference>
<dbReference type="FunFam" id="3.30.200.20:FF:000162">
    <property type="entry name" value="Adenine nucleotide alpha hydrolase-like domain kinase"/>
    <property type="match status" value="1"/>
</dbReference>
<feature type="domain" description="U-box" evidence="13">
    <location>
        <begin position="808"/>
        <end position="880"/>
    </location>
</feature>
<dbReference type="InterPro" id="IPR014729">
    <property type="entry name" value="Rossmann-like_a/b/a_fold"/>
</dbReference>
<dbReference type="Pfam" id="PF00069">
    <property type="entry name" value="Pkinase"/>
    <property type="match status" value="1"/>
</dbReference>
<dbReference type="Pfam" id="PF04564">
    <property type="entry name" value="U-box"/>
    <property type="match status" value="1"/>
</dbReference>
<evidence type="ECO:0000256" key="11">
    <source>
        <dbReference type="SAM" id="MobiDB-lite"/>
    </source>
</evidence>
<dbReference type="InterPro" id="IPR003613">
    <property type="entry name" value="Ubox_domain"/>
</dbReference>
<keyword evidence="4" id="KW-0808">Transferase</keyword>
<dbReference type="InterPro" id="IPR011009">
    <property type="entry name" value="Kinase-like_dom_sf"/>
</dbReference>
<feature type="compositionally biased region" description="Polar residues" evidence="11">
    <location>
        <begin position="283"/>
        <end position="294"/>
    </location>
</feature>
<comment type="catalytic activity">
    <reaction evidence="1">
        <text>S-ubiquitinyl-[E2 ubiquitin-conjugating enzyme]-L-cysteine + [acceptor protein]-L-lysine = [E2 ubiquitin-conjugating enzyme]-L-cysteine + N(6)-ubiquitinyl-[acceptor protein]-L-lysine.</text>
        <dbReference type="EC" id="2.3.2.27"/>
    </reaction>
</comment>
<dbReference type="InterPro" id="IPR013083">
    <property type="entry name" value="Znf_RING/FYVE/PHD"/>
</dbReference>
<dbReference type="Proteomes" id="UP000189703">
    <property type="component" value="Unplaced"/>
</dbReference>
<sequence>MAILISALPALPEQHGRIVPHHFGISGSIETGGEIVEELQSPCTVDGKIFVAVGKELKENISTLLWTLRNSRGEKICILHIHQPAQLIPMVGAKFPASKVKEEEVRAYRQLERQKMHDILNEYLALCTNHGILVEKVVIENDDIKKGIVELIAQYGIKKLVMGAAADRHHSKRMTELRSKKAIFVRQEAHGSCHIWFVCKGFLIYERRFTIESIPSRESSMTCNGSEVSPPILPASPILDGMGQREYMKSLSFPQAQNNRVALANLDINSFQQARSVQSSTHGGIVTALSSPSGSGVLPKPRTQLRRVEIEGEVEGTSRSASQGSEDLPSSSNEEASIGISDSILEEGKGNADMYDQMKKAMAEATNAKREAYEESRRRQVAERAALEAKCTANESETSYKREQKKRKEIKELLAKQKQELENMKSHRDQVMEELRIAQEQKSELEQKVEELEQKIVSAVELLINLKNERDALLEERDHAVREAEELRKRREEQAAMSQSFQFVSEFSFSEIEEATHNFDPSLKVGEGGYGSVFRGLLRHTQVAIKMLHSNSSQGRMEFQQEVNVLSRMRHPNLVTLIGTFPEAWSLIYEYLPNGSLEDRLTRRDNTPPLSWQTRTRIAAEVCSALVFLHSNTPQRIVHGDLKPANILLDDNFVSKLGDFGIYRLIPSGGNSAHASMAMQYHRTNPKGTVVYMDPEFVEKGELTPMSDVYSFGIVLLRLLTGRPAMGIVKEVQYAIDKGNLKAVLDESAGEWPFVQAKQLAHLALRCCERNRTSRPDLANEVWRVLEPMRACCGTSSSFRLRSGEHCRVPSYFICPIFQEIMRDPHIAADGYTYEAEGLKAWLDSGHDDTSPMTNLKLAHRNLIPNHALRSAIQEWLHQP</sequence>
<evidence type="ECO:0000256" key="5">
    <source>
        <dbReference type="ARBA" id="ARBA00022741"/>
    </source>
</evidence>
<dbReference type="EC" id="2.3.2.27" evidence="3"/>
<dbReference type="InterPro" id="IPR008271">
    <property type="entry name" value="Ser/Thr_kinase_AS"/>
</dbReference>
<dbReference type="Gene3D" id="3.40.50.620">
    <property type="entry name" value="HUPs"/>
    <property type="match status" value="1"/>
</dbReference>
<dbReference type="OrthoDB" id="4062651at2759"/>
<evidence type="ECO:0000256" key="9">
    <source>
        <dbReference type="PROSITE-ProRule" id="PRU10141"/>
    </source>
</evidence>
<dbReference type="eggNOG" id="ENOG502QQ1P">
    <property type="taxonomic scope" value="Eukaryota"/>
</dbReference>
<dbReference type="KEGG" id="nnu:104586404"/>
<reference evidence="15" key="1">
    <citation type="submission" date="2025-08" db="UniProtKB">
        <authorList>
            <consortium name="RefSeq"/>
        </authorList>
    </citation>
    <scope>IDENTIFICATION</scope>
</reference>
<evidence type="ECO:0000313" key="15">
    <source>
        <dbReference type="RefSeq" id="XP_010241939.1"/>
    </source>
</evidence>
<evidence type="ECO:0000256" key="2">
    <source>
        <dbReference type="ARBA" id="ARBA00004906"/>
    </source>
</evidence>
<evidence type="ECO:0000256" key="3">
    <source>
        <dbReference type="ARBA" id="ARBA00012483"/>
    </source>
</evidence>
<evidence type="ECO:0000256" key="7">
    <source>
        <dbReference type="ARBA" id="ARBA00022786"/>
    </source>
</evidence>
<keyword evidence="6" id="KW-0418">Kinase</keyword>
<dbReference type="RefSeq" id="XP_010241939.1">
    <property type="nucleotide sequence ID" value="XM_010243637.1"/>
</dbReference>
<keyword evidence="7" id="KW-0833">Ubl conjugation pathway</keyword>
<dbReference type="PROSITE" id="PS00108">
    <property type="entry name" value="PROTEIN_KINASE_ST"/>
    <property type="match status" value="1"/>
</dbReference>
<dbReference type="PROSITE" id="PS00107">
    <property type="entry name" value="PROTEIN_KINASE_ATP"/>
    <property type="match status" value="1"/>
</dbReference>
<evidence type="ECO:0000259" key="12">
    <source>
        <dbReference type="PROSITE" id="PS50011"/>
    </source>
</evidence>
<evidence type="ECO:0000256" key="8">
    <source>
        <dbReference type="ARBA" id="ARBA00022840"/>
    </source>
</evidence>
<feature type="binding site" evidence="9">
    <location>
        <position position="546"/>
    </location>
    <ligand>
        <name>ATP</name>
        <dbReference type="ChEBI" id="CHEBI:30616"/>
    </ligand>
</feature>
<dbReference type="InterPro" id="IPR017441">
    <property type="entry name" value="Protein_kinase_ATP_BS"/>
</dbReference>
<dbReference type="GeneID" id="104586404"/>
<dbReference type="PROSITE" id="PS51698">
    <property type="entry name" value="U_BOX"/>
    <property type="match status" value="1"/>
</dbReference>
<feature type="region of interest" description="Disordered" evidence="11">
    <location>
        <begin position="283"/>
        <end position="349"/>
    </location>
</feature>
<evidence type="ECO:0000256" key="6">
    <source>
        <dbReference type="ARBA" id="ARBA00022777"/>
    </source>
</evidence>
<keyword evidence="14" id="KW-1185">Reference proteome</keyword>
<dbReference type="Gene3D" id="3.30.40.10">
    <property type="entry name" value="Zinc/RING finger domain, C3HC4 (zinc finger)"/>
    <property type="match status" value="1"/>
</dbReference>
<dbReference type="PANTHER" id="PTHR45647:SF100">
    <property type="entry name" value="U-BOX DOMAIN-CONTAINING PROTEIN 33"/>
    <property type="match status" value="1"/>
</dbReference>
<dbReference type="PANTHER" id="PTHR45647">
    <property type="entry name" value="OS02G0152300 PROTEIN"/>
    <property type="match status" value="1"/>
</dbReference>
<evidence type="ECO:0000256" key="10">
    <source>
        <dbReference type="SAM" id="Coils"/>
    </source>
</evidence>
<feature type="coiled-coil region" evidence="10">
    <location>
        <begin position="351"/>
        <end position="497"/>
    </location>
</feature>
<evidence type="ECO:0000313" key="14">
    <source>
        <dbReference type="Proteomes" id="UP000189703"/>
    </source>
</evidence>
<accession>A0A1U7YPK6</accession>
<dbReference type="SUPFAM" id="SSF56112">
    <property type="entry name" value="Protein kinase-like (PK-like)"/>
    <property type="match status" value="1"/>
</dbReference>